<keyword evidence="3" id="KW-1185">Reference proteome</keyword>
<feature type="domain" description="C2H2-type" evidence="1">
    <location>
        <begin position="32"/>
        <end position="54"/>
    </location>
</feature>
<dbReference type="Proteomes" id="UP000193922">
    <property type="component" value="Unassembled WGS sequence"/>
</dbReference>
<dbReference type="EMBL" id="MCFD01000008">
    <property type="protein sequence ID" value="ORX69086.1"/>
    <property type="molecule type" value="Genomic_DNA"/>
</dbReference>
<sequence>MSRFSSTCTFIKSSPMSSELFVPRLNASNSYCCNICGVVLGSVEEADNHVKLNHFFPEL</sequence>
<comment type="caution">
    <text evidence="2">The sequence shown here is derived from an EMBL/GenBank/DDBJ whole genome shotgun (WGS) entry which is preliminary data.</text>
</comment>
<protein>
    <recommendedName>
        <fullName evidence="1">C2H2-type domain-containing protein</fullName>
    </recommendedName>
</protein>
<gene>
    <name evidence="2" type="ORF">DL89DRAFT_268123</name>
</gene>
<evidence type="ECO:0000259" key="1">
    <source>
        <dbReference type="PROSITE" id="PS00028"/>
    </source>
</evidence>
<dbReference type="OrthoDB" id="5591860at2759"/>
<reference evidence="2 3" key="1">
    <citation type="submission" date="2016-07" db="EMBL/GenBank/DDBJ databases">
        <title>Pervasive Adenine N6-methylation of Active Genes in Fungi.</title>
        <authorList>
            <consortium name="DOE Joint Genome Institute"/>
            <person name="Mondo S.J."/>
            <person name="Dannebaum R.O."/>
            <person name="Kuo R.C."/>
            <person name="Labutti K."/>
            <person name="Haridas S."/>
            <person name="Kuo A."/>
            <person name="Salamov A."/>
            <person name="Ahrendt S.R."/>
            <person name="Lipzen A."/>
            <person name="Sullivan W."/>
            <person name="Andreopoulos W.B."/>
            <person name="Clum A."/>
            <person name="Lindquist E."/>
            <person name="Daum C."/>
            <person name="Ramamoorthy G.K."/>
            <person name="Gryganskyi A."/>
            <person name="Culley D."/>
            <person name="Magnuson J.K."/>
            <person name="James T.Y."/>
            <person name="O'Malley M.A."/>
            <person name="Stajich J.E."/>
            <person name="Spatafora J.W."/>
            <person name="Visel A."/>
            <person name="Grigoriev I.V."/>
        </authorList>
    </citation>
    <scope>NUCLEOTIDE SEQUENCE [LARGE SCALE GENOMIC DNA]</scope>
    <source>
        <strain evidence="2 3">ATCC 12442</strain>
    </source>
</reference>
<proteinExistence type="predicted"/>
<dbReference type="PROSITE" id="PS00028">
    <property type="entry name" value="ZINC_FINGER_C2H2_1"/>
    <property type="match status" value="1"/>
</dbReference>
<dbReference type="GeneID" id="63804445"/>
<evidence type="ECO:0000313" key="2">
    <source>
        <dbReference type="EMBL" id="ORX69086.1"/>
    </source>
</evidence>
<organism evidence="2 3">
    <name type="scientific">Linderina pennispora</name>
    <dbReference type="NCBI Taxonomy" id="61395"/>
    <lineage>
        <taxon>Eukaryota</taxon>
        <taxon>Fungi</taxon>
        <taxon>Fungi incertae sedis</taxon>
        <taxon>Zoopagomycota</taxon>
        <taxon>Kickxellomycotina</taxon>
        <taxon>Kickxellomycetes</taxon>
        <taxon>Kickxellales</taxon>
        <taxon>Kickxellaceae</taxon>
        <taxon>Linderina</taxon>
    </lineage>
</organism>
<name>A0A1Y1W773_9FUNG</name>
<evidence type="ECO:0000313" key="3">
    <source>
        <dbReference type="Proteomes" id="UP000193922"/>
    </source>
</evidence>
<dbReference type="AlphaFoldDB" id="A0A1Y1W773"/>
<accession>A0A1Y1W773</accession>
<dbReference type="RefSeq" id="XP_040742818.1">
    <property type="nucleotide sequence ID" value="XM_040887797.1"/>
</dbReference>
<dbReference type="InterPro" id="IPR013087">
    <property type="entry name" value="Znf_C2H2_type"/>
</dbReference>